<evidence type="ECO:0000256" key="8">
    <source>
        <dbReference type="ARBA" id="ARBA00074219"/>
    </source>
</evidence>
<dbReference type="PANTHER" id="PTHR30620:SF16">
    <property type="entry name" value="LYSOSOMAL BETA GLUCOSIDASE"/>
    <property type="match status" value="1"/>
</dbReference>
<dbReference type="SUPFAM" id="SSF51445">
    <property type="entry name" value="(Trans)glycosidases"/>
    <property type="match status" value="1"/>
</dbReference>
<dbReference type="Gene3D" id="2.60.40.10">
    <property type="entry name" value="Immunoglobulins"/>
    <property type="match status" value="1"/>
</dbReference>
<evidence type="ECO:0000256" key="4">
    <source>
        <dbReference type="ARBA" id="ARBA00022729"/>
    </source>
</evidence>
<protein>
    <recommendedName>
        <fullName evidence="8">Exo-alpha-(1-&gt;6)-L-arabinopyranosidase</fullName>
        <ecNumber evidence="3">3.2.1.21</ecNumber>
    </recommendedName>
</protein>
<keyword evidence="6 11" id="KW-0326">Glycosidase</keyword>
<feature type="domain" description="Fibronectin type III-like" evidence="10">
    <location>
        <begin position="658"/>
        <end position="727"/>
    </location>
</feature>
<dbReference type="FunFam" id="2.60.40.10:FF:000495">
    <property type="entry name" value="Periplasmic beta-glucosidase"/>
    <property type="match status" value="1"/>
</dbReference>
<reference evidence="11 12" key="1">
    <citation type="submission" date="2020-07" db="EMBL/GenBank/DDBJ databases">
        <title>Sequencing the genomes of 1000 actinobacteria strains.</title>
        <authorList>
            <person name="Klenk H.-P."/>
        </authorList>
    </citation>
    <scope>NUCLEOTIDE SEQUENCE [LARGE SCALE GENOMIC DNA]</scope>
    <source>
        <strain evidence="11 12">DSM 15165</strain>
    </source>
</reference>
<dbReference type="InterPro" id="IPR013783">
    <property type="entry name" value="Ig-like_fold"/>
</dbReference>
<dbReference type="SUPFAM" id="SSF52279">
    <property type="entry name" value="Beta-D-glucan exohydrolase, C-terminal domain"/>
    <property type="match status" value="1"/>
</dbReference>
<evidence type="ECO:0000256" key="6">
    <source>
        <dbReference type="ARBA" id="ARBA00023295"/>
    </source>
</evidence>
<gene>
    <name evidence="11" type="ORF">HNR13_003710</name>
</gene>
<dbReference type="InterPro" id="IPR051915">
    <property type="entry name" value="Cellulose_Degrad_GH3"/>
</dbReference>
<dbReference type="GO" id="GO:0008422">
    <property type="term" value="F:beta-glucosidase activity"/>
    <property type="evidence" value="ECO:0007669"/>
    <property type="project" value="UniProtKB-EC"/>
</dbReference>
<dbReference type="Pfam" id="PF01915">
    <property type="entry name" value="Glyco_hydro_3_C"/>
    <property type="match status" value="1"/>
</dbReference>
<dbReference type="GO" id="GO:0009251">
    <property type="term" value="P:glucan catabolic process"/>
    <property type="evidence" value="ECO:0007669"/>
    <property type="project" value="TreeGrafter"/>
</dbReference>
<comment type="function">
    <text evidence="7">Catalyzes the hydrolysis of a non-reducing terminal alpha-L-arabinopyranosidic linkage in ginsenoside Rb2 (alpha-L-arabinopyranosyl-(1-&gt;6)-alpha-D-glucopyranosyl) to release alpha-D-glucopyranosyl (Rd). It is not able to hydrolyze alpha-L-arabinofuranosyl-(1-&gt;6)-alpha-D-glucopyranosyl (Rc).</text>
</comment>
<dbReference type="PANTHER" id="PTHR30620">
    <property type="entry name" value="PERIPLASMIC BETA-GLUCOSIDASE-RELATED"/>
    <property type="match status" value="1"/>
</dbReference>
<dbReference type="InterPro" id="IPR036962">
    <property type="entry name" value="Glyco_hydro_3_N_sf"/>
</dbReference>
<feature type="region of interest" description="Disordered" evidence="9">
    <location>
        <begin position="565"/>
        <end position="584"/>
    </location>
</feature>
<dbReference type="Gene3D" id="3.40.50.1700">
    <property type="entry name" value="Glycoside hydrolase family 3 C-terminal domain"/>
    <property type="match status" value="1"/>
</dbReference>
<dbReference type="EMBL" id="JACCFL010000001">
    <property type="protein sequence ID" value="NYJ25423.1"/>
    <property type="molecule type" value="Genomic_DNA"/>
</dbReference>
<dbReference type="InterPro" id="IPR001764">
    <property type="entry name" value="Glyco_hydro_3_N"/>
</dbReference>
<keyword evidence="5 11" id="KW-0378">Hydrolase</keyword>
<evidence type="ECO:0000256" key="2">
    <source>
        <dbReference type="ARBA" id="ARBA00005336"/>
    </source>
</evidence>
<dbReference type="AlphaFoldDB" id="A0A853CZW2"/>
<name>A0A853CZW2_9MICO</name>
<accession>A0A853CZW2</accession>
<comment type="catalytic activity">
    <reaction evidence="1">
        <text>Hydrolysis of terminal, non-reducing beta-D-glucosyl residues with release of beta-D-glucose.</text>
        <dbReference type="EC" id="3.2.1.21"/>
    </reaction>
</comment>
<dbReference type="InterPro" id="IPR017853">
    <property type="entry name" value="GH"/>
</dbReference>
<dbReference type="SMART" id="SM01217">
    <property type="entry name" value="Fn3_like"/>
    <property type="match status" value="1"/>
</dbReference>
<comment type="caution">
    <text evidence="11">The sequence shown here is derived from an EMBL/GenBank/DDBJ whole genome shotgun (WGS) entry which is preliminary data.</text>
</comment>
<proteinExistence type="inferred from homology"/>
<dbReference type="Proteomes" id="UP000578352">
    <property type="component" value="Unassembled WGS sequence"/>
</dbReference>
<dbReference type="InterPro" id="IPR002772">
    <property type="entry name" value="Glyco_hydro_3_C"/>
</dbReference>
<dbReference type="InterPro" id="IPR026891">
    <property type="entry name" value="Fn3-like"/>
</dbReference>
<dbReference type="Gene3D" id="3.20.20.300">
    <property type="entry name" value="Glycoside hydrolase, family 3, N-terminal domain"/>
    <property type="match status" value="1"/>
</dbReference>
<evidence type="ECO:0000256" key="9">
    <source>
        <dbReference type="SAM" id="MobiDB-lite"/>
    </source>
</evidence>
<sequence length="740" mass="78905">MTDAPPSAPDLEDRTLPNPVLPGVDMELIERMTWEQKLLQLQIVWRPDAAEREALIRRGIGSTFWPPSAEETDAAQRIAVEETELGIPLLVGLDVIHGQFTIFPTPLAQAASFDPAVAELDARVSATEARSAGVNWTFSPMADVTRDPRWGRVVEGFGEDPYLSSVFTAAKVAGYQGRDLSAGDALAACLKHFVAYGAAEAGRDYNTTDVSARRLRETYLETFRAGVEAGAATVMAAFNALNGIPMHANRELLTGVLKEEWGFEGVVVGDADGVAQLVNHGIAADERGAVIAAIEAGVDIVMGGSLLVDADGAALVAPDELSAARVDDAVRRVLRLKQRLGLFEHPYIAASGGAATERYRDLARQAAERCAVLLTNGGALPLPASGRVLLAGPYARSLDHLGAWVQHFASPVRETLADALAAELPGVDWEVVDGCGFFDATEASLAEAVERAADADLVVLAVGEPSRISGEASSRSDITLPEGQRRLIHALADAGARVVVVLATGRPLVVEDWVERVDALLCVWHLGSEAPAAIAATLSGRVNPGGRVPMTFPRAVGQVPIHYDHERTGRPPRTGGALLAGGPMTEITGPNNTDDYYTSKFLDLPLGPRFDFGHGLSYTSFELDGLALSRDVVGAAELEAGIEASVTVRNTGDRAGDDVVMLFVTDEVASVTQPVRRLRGFTRVTLQPGESTRVGFRIDGDDLRFWDDGDRRVLEPGDFTITVGDGSAEQRLSLRLEHTA</sequence>
<dbReference type="Pfam" id="PF00933">
    <property type="entry name" value="Glyco_hydro_3"/>
    <property type="match status" value="1"/>
</dbReference>
<keyword evidence="4" id="KW-0732">Signal</keyword>
<dbReference type="PRINTS" id="PR00133">
    <property type="entry name" value="GLHYDRLASE3"/>
</dbReference>
<organism evidence="11 12">
    <name type="scientific">Leifsonia shinshuensis</name>
    <dbReference type="NCBI Taxonomy" id="150026"/>
    <lineage>
        <taxon>Bacteria</taxon>
        <taxon>Bacillati</taxon>
        <taxon>Actinomycetota</taxon>
        <taxon>Actinomycetes</taxon>
        <taxon>Micrococcales</taxon>
        <taxon>Microbacteriaceae</taxon>
        <taxon>Leifsonia</taxon>
    </lineage>
</organism>
<evidence type="ECO:0000313" key="12">
    <source>
        <dbReference type="Proteomes" id="UP000578352"/>
    </source>
</evidence>
<evidence type="ECO:0000256" key="3">
    <source>
        <dbReference type="ARBA" id="ARBA00012744"/>
    </source>
</evidence>
<dbReference type="Pfam" id="PF14310">
    <property type="entry name" value="Fn3-like"/>
    <property type="match status" value="1"/>
</dbReference>
<dbReference type="RefSeq" id="WP_246312809.1">
    <property type="nucleotide sequence ID" value="NZ_BAABEH010000001.1"/>
</dbReference>
<evidence type="ECO:0000256" key="7">
    <source>
        <dbReference type="ARBA" id="ARBA00058905"/>
    </source>
</evidence>
<comment type="similarity">
    <text evidence="2">Belongs to the glycosyl hydrolase 3 family.</text>
</comment>
<evidence type="ECO:0000256" key="1">
    <source>
        <dbReference type="ARBA" id="ARBA00000448"/>
    </source>
</evidence>
<dbReference type="InterPro" id="IPR036881">
    <property type="entry name" value="Glyco_hydro_3_C_sf"/>
</dbReference>
<dbReference type="EC" id="3.2.1.21" evidence="3"/>
<evidence type="ECO:0000313" key="11">
    <source>
        <dbReference type="EMBL" id="NYJ25423.1"/>
    </source>
</evidence>
<evidence type="ECO:0000259" key="10">
    <source>
        <dbReference type="SMART" id="SM01217"/>
    </source>
</evidence>
<evidence type="ECO:0000256" key="5">
    <source>
        <dbReference type="ARBA" id="ARBA00022801"/>
    </source>
</evidence>